<reference evidence="1 2" key="1">
    <citation type="submission" date="2018-05" db="EMBL/GenBank/DDBJ databases">
        <title>Genome comparison of Eubacterium sp.</title>
        <authorList>
            <person name="Feng Y."/>
            <person name="Sanchez-Andrea I."/>
            <person name="Stams A.J.M."/>
            <person name="De Vos W.M."/>
        </authorList>
    </citation>
    <scope>NUCLEOTIDE SEQUENCE [LARGE SCALE GENOMIC DNA]</scope>
    <source>
        <strain evidence="1 2">YI</strain>
    </source>
</reference>
<name>A0A4P9C5R9_EUBML</name>
<dbReference type="Proteomes" id="UP000218387">
    <property type="component" value="Chromosome"/>
</dbReference>
<sequence length="73" mass="8448">MGILKDRYTDLYGERFYEDGSYTVYECLAEGALRLNLRARTLEEAEARFAEVLDDAEDNQPGLVLRQQWVAET</sequence>
<gene>
    <name evidence="1" type="ORF">CPZ25_000760</name>
</gene>
<evidence type="ECO:0000313" key="1">
    <source>
        <dbReference type="EMBL" id="QCT69895.1"/>
    </source>
</evidence>
<dbReference type="AlphaFoldDB" id="A0A4P9C5R9"/>
<keyword evidence="2" id="KW-1185">Reference proteome</keyword>
<dbReference type="KEGG" id="emt:CPZ25_000760"/>
<evidence type="ECO:0000313" key="2">
    <source>
        <dbReference type="Proteomes" id="UP000218387"/>
    </source>
</evidence>
<accession>A0A4P9C5R9</accession>
<dbReference type="EMBL" id="CP029487">
    <property type="protein sequence ID" value="QCT69895.1"/>
    <property type="molecule type" value="Genomic_DNA"/>
</dbReference>
<proteinExistence type="predicted"/>
<organism evidence="1 2">
    <name type="scientific">Eubacterium maltosivorans</name>
    <dbReference type="NCBI Taxonomy" id="2041044"/>
    <lineage>
        <taxon>Bacteria</taxon>
        <taxon>Bacillati</taxon>
        <taxon>Bacillota</taxon>
        <taxon>Clostridia</taxon>
        <taxon>Eubacteriales</taxon>
        <taxon>Eubacteriaceae</taxon>
        <taxon>Eubacterium</taxon>
    </lineage>
</organism>
<dbReference type="RefSeq" id="WP_096919362.1">
    <property type="nucleotide sequence ID" value="NZ_CABJDW020000004.1"/>
</dbReference>
<protein>
    <submittedName>
        <fullName evidence="1">Uncharacterized protein</fullName>
    </submittedName>
</protein>